<gene>
    <name evidence="2" type="ORF">TREES_T100011672</name>
</gene>
<feature type="region of interest" description="Disordered" evidence="1">
    <location>
        <begin position="27"/>
        <end position="142"/>
    </location>
</feature>
<reference evidence="3" key="1">
    <citation type="submission" date="2012-07" db="EMBL/GenBank/DDBJ databases">
        <title>Genome of the Chinese tree shrew, a rising model animal genetically related to primates.</title>
        <authorList>
            <person name="Zhang G."/>
            <person name="Fan Y."/>
            <person name="Yao Y."/>
            <person name="Huang Z."/>
        </authorList>
    </citation>
    <scope>NUCLEOTIDE SEQUENCE [LARGE SCALE GENOMIC DNA]</scope>
</reference>
<accession>L9L1P5</accession>
<name>L9L1P5_TUPCH</name>
<dbReference type="AlphaFoldDB" id="L9L1P5"/>
<organism evidence="2 3">
    <name type="scientific">Tupaia chinensis</name>
    <name type="common">Chinese tree shrew</name>
    <name type="synonym">Tupaia belangeri chinensis</name>
    <dbReference type="NCBI Taxonomy" id="246437"/>
    <lineage>
        <taxon>Eukaryota</taxon>
        <taxon>Metazoa</taxon>
        <taxon>Chordata</taxon>
        <taxon>Craniata</taxon>
        <taxon>Vertebrata</taxon>
        <taxon>Euteleostomi</taxon>
        <taxon>Mammalia</taxon>
        <taxon>Eutheria</taxon>
        <taxon>Euarchontoglires</taxon>
        <taxon>Scandentia</taxon>
        <taxon>Tupaiidae</taxon>
        <taxon>Tupaia</taxon>
    </lineage>
</organism>
<proteinExistence type="predicted"/>
<evidence type="ECO:0000313" key="2">
    <source>
        <dbReference type="EMBL" id="ELW69105.1"/>
    </source>
</evidence>
<protein>
    <submittedName>
        <fullName evidence="2">Uncharacterized protein</fullName>
    </submittedName>
</protein>
<dbReference type="Proteomes" id="UP000011518">
    <property type="component" value="Unassembled WGS sequence"/>
</dbReference>
<feature type="compositionally biased region" description="Basic and acidic residues" evidence="1">
    <location>
        <begin position="56"/>
        <end position="71"/>
    </location>
</feature>
<evidence type="ECO:0000256" key="1">
    <source>
        <dbReference type="SAM" id="MobiDB-lite"/>
    </source>
</evidence>
<dbReference type="EMBL" id="KB320547">
    <property type="protein sequence ID" value="ELW69105.1"/>
    <property type="molecule type" value="Genomic_DNA"/>
</dbReference>
<sequence>MEERGERAQGREGAHQHEGALCSCRLGAGSEAPVSGRASGLLLVPAQDENYPAAGPDREPQAATAVEERQGRTQPHGGALSGGGMRVDARGGLWDTSVVPSSSHTRSDHKANQHAQGTAEDTGGAHGNGAFPSALATWTARA</sequence>
<reference evidence="3" key="2">
    <citation type="journal article" date="2013" name="Nat. Commun.">
        <title>Genome of the Chinese tree shrew.</title>
        <authorList>
            <person name="Fan Y."/>
            <person name="Huang Z.Y."/>
            <person name="Cao C.C."/>
            <person name="Chen C.S."/>
            <person name="Chen Y.X."/>
            <person name="Fan D.D."/>
            <person name="He J."/>
            <person name="Hou H.L."/>
            <person name="Hu L."/>
            <person name="Hu X.T."/>
            <person name="Jiang X.T."/>
            <person name="Lai R."/>
            <person name="Lang Y.S."/>
            <person name="Liang B."/>
            <person name="Liao S.G."/>
            <person name="Mu D."/>
            <person name="Ma Y.Y."/>
            <person name="Niu Y.Y."/>
            <person name="Sun X.Q."/>
            <person name="Xia J.Q."/>
            <person name="Xiao J."/>
            <person name="Xiong Z.Q."/>
            <person name="Xu L."/>
            <person name="Yang L."/>
            <person name="Zhang Y."/>
            <person name="Zhao W."/>
            <person name="Zhao X.D."/>
            <person name="Zheng Y.T."/>
            <person name="Zhou J.M."/>
            <person name="Zhu Y.B."/>
            <person name="Zhang G.J."/>
            <person name="Wang J."/>
            <person name="Yao Y.G."/>
        </authorList>
    </citation>
    <scope>NUCLEOTIDE SEQUENCE [LARGE SCALE GENOMIC DNA]</scope>
</reference>
<evidence type="ECO:0000313" key="3">
    <source>
        <dbReference type="Proteomes" id="UP000011518"/>
    </source>
</evidence>
<keyword evidence="3" id="KW-1185">Reference proteome</keyword>
<dbReference type="InParanoid" id="L9L1P5"/>